<keyword evidence="2" id="KW-1185">Reference proteome</keyword>
<sequence>MMLNTYEQFSTLNNELITYLNELISDDLKEKDSEKIVNNFNRILNDIEELKFKSDEIVSGGMELDKINNLRYSIMNSLFLISDLLHFYKLNEIERFKMRAVNYINHNSKPQIFR</sequence>
<comment type="caution">
    <text evidence="1">The sequence shown here is derived from an EMBL/GenBank/DDBJ whole genome shotgun (WGS) entry which is preliminary data.</text>
</comment>
<gene>
    <name evidence="1" type="ORF">H8S20_00465</name>
</gene>
<proteinExistence type="predicted"/>
<accession>A0ABR7D802</accession>
<dbReference type="EMBL" id="JACOOO010000001">
    <property type="protein sequence ID" value="MBC5627357.1"/>
    <property type="molecule type" value="Genomic_DNA"/>
</dbReference>
<dbReference type="Proteomes" id="UP000596929">
    <property type="component" value="Unassembled WGS sequence"/>
</dbReference>
<reference evidence="1 2" key="1">
    <citation type="submission" date="2020-08" db="EMBL/GenBank/DDBJ databases">
        <title>Genome public.</title>
        <authorList>
            <person name="Liu C."/>
            <person name="Sun Q."/>
        </authorList>
    </citation>
    <scope>NUCLEOTIDE SEQUENCE [LARGE SCALE GENOMIC DNA]</scope>
    <source>
        <strain evidence="1 2">NSJ-6</strain>
    </source>
</reference>
<evidence type="ECO:0000313" key="1">
    <source>
        <dbReference type="EMBL" id="MBC5627357.1"/>
    </source>
</evidence>
<dbReference type="RefSeq" id="WP_186859029.1">
    <property type="nucleotide sequence ID" value="NZ_JACOOO010000001.1"/>
</dbReference>
<name>A0ABR7D802_9CLOT</name>
<evidence type="ECO:0000313" key="2">
    <source>
        <dbReference type="Proteomes" id="UP000596929"/>
    </source>
</evidence>
<organism evidence="1 2">
    <name type="scientific">Clostridium hominis</name>
    <dbReference type="NCBI Taxonomy" id="2763036"/>
    <lineage>
        <taxon>Bacteria</taxon>
        <taxon>Bacillati</taxon>
        <taxon>Bacillota</taxon>
        <taxon>Clostridia</taxon>
        <taxon>Eubacteriales</taxon>
        <taxon>Clostridiaceae</taxon>
        <taxon>Clostridium</taxon>
    </lineage>
</organism>
<protein>
    <submittedName>
        <fullName evidence="1">Uncharacterized protein</fullName>
    </submittedName>
</protein>